<gene>
    <name evidence="6" type="ORF">COCSUDRAFT_41760</name>
</gene>
<dbReference type="SUPFAM" id="SSF49764">
    <property type="entry name" value="HSP20-like chaperones"/>
    <property type="match status" value="1"/>
</dbReference>
<dbReference type="STRING" id="574566.I0YYT4"/>
<dbReference type="AlphaFoldDB" id="I0YYT4"/>
<evidence type="ECO:0000256" key="4">
    <source>
        <dbReference type="SAM" id="MobiDB-lite"/>
    </source>
</evidence>
<dbReference type="InterPro" id="IPR031107">
    <property type="entry name" value="Small_HSP"/>
</dbReference>
<evidence type="ECO:0000313" key="7">
    <source>
        <dbReference type="Proteomes" id="UP000007264"/>
    </source>
</evidence>
<evidence type="ECO:0000256" key="2">
    <source>
        <dbReference type="PROSITE-ProRule" id="PRU00285"/>
    </source>
</evidence>
<dbReference type="OrthoDB" id="1245404at2759"/>
<dbReference type="PANTHER" id="PTHR11527">
    <property type="entry name" value="HEAT-SHOCK PROTEIN 20 FAMILY MEMBER"/>
    <property type="match status" value="1"/>
</dbReference>
<accession>I0YYT4</accession>
<evidence type="ECO:0000259" key="5">
    <source>
        <dbReference type="PROSITE" id="PS01031"/>
    </source>
</evidence>
<dbReference type="Proteomes" id="UP000007264">
    <property type="component" value="Unassembled WGS sequence"/>
</dbReference>
<feature type="domain" description="SHSP" evidence="5">
    <location>
        <begin position="11"/>
        <end position="128"/>
    </location>
</feature>
<evidence type="ECO:0000256" key="3">
    <source>
        <dbReference type="RuleBase" id="RU003616"/>
    </source>
</evidence>
<dbReference type="Gene3D" id="2.60.40.790">
    <property type="match status" value="1"/>
</dbReference>
<dbReference type="CDD" id="cd06464">
    <property type="entry name" value="ACD_sHsps-like"/>
    <property type="match status" value="1"/>
</dbReference>
<organism evidence="6 7">
    <name type="scientific">Coccomyxa subellipsoidea (strain C-169)</name>
    <name type="common">Green microalga</name>
    <dbReference type="NCBI Taxonomy" id="574566"/>
    <lineage>
        <taxon>Eukaryota</taxon>
        <taxon>Viridiplantae</taxon>
        <taxon>Chlorophyta</taxon>
        <taxon>core chlorophytes</taxon>
        <taxon>Trebouxiophyceae</taxon>
        <taxon>Trebouxiophyceae incertae sedis</taxon>
        <taxon>Coccomyxaceae</taxon>
        <taxon>Coccomyxa</taxon>
        <taxon>Coccomyxa subellipsoidea</taxon>
    </lineage>
</organism>
<protein>
    <submittedName>
        <fullName evidence="6">HSP20-like chaperone</fullName>
    </submittedName>
</protein>
<dbReference type="GeneID" id="17041545"/>
<keyword evidence="1" id="KW-0346">Stress response</keyword>
<dbReference type="PROSITE" id="PS01031">
    <property type="entry name" value="SHSP"/>
    <property type="match status" value="1"/>
</dbReference>
<proteinExistence type="inferred from homology"/>
<feature type="compositionally biased region" description="Basic and acidic residues" evidence="4">
    <location>
        <begin position="63"/>
        <end position="83"/>
    </location>
</feature>
<dbReference type="RefSeq" id="XP_005648097.1">
    <property type="nucleotide sequence ID" value="XM_005648040.1"/>
</dbReference>
<evidence type="ECO:0000313" key="6">
    <source>
        <dbReference type="EMBL" id="EIE23553.1"/>
    </source>
</evidence>
<reference evidence="6 7" key="1">
    <citation type="journal article" date="2012" name="Genome Biol.">
        <title>The genome of the polar eukaryotic microalga coccomyxa subellipsoidea reveals traits of cold adaptation.</title>
        <authorList>
            <person name="Blanc G."/>
            <person name="Agarkova I."/>
            <person name="Grimwood J."/>
            <person name="Kuo A."/>
            <person name="Brueggeman A."/>
            <person name="Dunigan D."/>
            <person name="Gurnon J."/>
            <person name="Ladunga I."/>
            <person name="Lindquist E."/>
            <person name="Lucas S."/>
            <person name="Pangilinan J."/>
            <person name="Proschold T."/>
            <person name="Salamov A."/>
            <person name="Schmutz J."/>
            <person name="Weeks D."/>
            <person name="Yamada T."/>
            <person name="Claverie J.M."/>
            <person name="Grigoriev I."/>
            <person name="Van Etten J."/>
            <person name="Lomsadze A."/>
            <person name="Borodovsky M."/>
        </authorList>
    </citation>
    <scope>NUCLEOTIDE SEQUENCE [LARGE SCALE GENOMIC DNA]</scope>
    <source>
        <strain evidence="6 7">C-169</strain>
    </source>
</reference>
<sequence length="128" mass="14326">MAQQADGGEARGDRPRTIPIDVKETQKTFIVAADIPGIPKDKVKVNIDNGLLAIVVDKSVLDAKEGNQQEKDQERMLRKERSQNYEPRSVRLPPSANLQKAKAEFIDGSLLIIIPKVEKARERKIDVQ</sequence>
<name>I0YYT4_COCSC</name>
<dbReference type="InterPro" id="IPR002068">
    <property type="entry name" value="A-crystallin/Hsp20_dom"/>
</dbReference>
<comment type="similarity">
    <text evidence="2 3">Belongs to the small heat shock protein (HSP20) family.</text>
</comment>
<dbReference type="Pfam" id="PF00011">
    <property type="entry name" value="HSP20"/>
    <property type="match status" value="1"/>
</dbReference>
<dbReference type="InterPro" id="IPR008978">
    <property type="entry name" value="HSP20-like_chaperone"/>
</dbReference>
<comment type="caution">
    <text evidence="6">The sequence shown here is derived from an EMBL/GenBank/DDBJ whole genome shotgun (WGS) entry which is preliminary data.</text>
</comment>
<dbReference type="EMBL" id="AGSI01000007">
    <property type="protein sequence ID" value="EIE23553.1"/>
    <property type="molecule type" value="Genomic_DNA"/>
</dbReference>
<evidence type="ECO:0000256" key="1">
    <source>
        <dbReference type="ARBA" id="ARBA00023016"/>
    </source>
</evidence>
<keyword evidence="7" id="KW-1185">Reference proteome</keyword>
<dbReference type="KEGG" id="csl:COCSUDRAFT_41760"/>
<feature type="region of interest" description="Disordered" evidence="4">
    <location>
        <begin position="63"/>
        <end position="91"/>
    </location>
</feature>